<reference evidence="4 5" key="1">
    <citation type="submission" date="2020-08" db="EMBL/GenBank/DDBJ databases">
        <authorList>
            <person name="Ren C."/>
            <person name="Gu Y."/>
            <person name="Xu Y."/>
        </authorList>
    </citation>
    <scope>NUCLEOTIDE SEQUENCE [LARGE SCALE GENOMIC DNA]</scope>
    <source>
        <strain evidence="4 5">LBM18003</strain>
    </source>
</reference>
<dbReference type="Gene3D" id="3.30.1180.10">
    <property type="match status" value="1"/>
</dbReference>
<keyword evidence="3" id="KW-0812">Transmembrane</keyword>
<evidence type="ECO:0000256" key="1">
    <source>
        <dbReference type="ARBA" id="ARBA00003238"/>
    </source>
</evidence>
<organism evidence="4 5">
    <name type="scientific">Caproicibacterium amylolyticum</name>
    <dbReference type="NCBI Taxonomy" id="2766537"/>
    <lineage>
        <taxon>Bacteria</taxon>
        <taxon>Bacillati</taxon>
        <taxon>Bacillota</taxon>
        <taxon>Clostridia</taxon>
        <taxon>Eubacteriales</taxon>
        <taxon>Oscillospiraceae</taxon>
        <taxon>Caproicibacterium</taxon>
    </lineage>
</organism>
<dbReference type="EMBL" id="CP060696">
    <property type="protein sequence ID" value="QNO17949.1"/>
    <property type="molecule type" value="Genomic_DNA"/>
</dbReference>
<evidence type="ECO:0000313" key="4">
    <source>
        <dbReference type="EMBL" id="QNO17949.1"/>
    </source>
</evidence>
<dbReference type="Gene3D" id="3.40.50.10170">
    <property type="match status" value="1"/>
</dbReference>
<dbReference type="InterPro" id="IPR043168">
    <property type="entry name" value="DegV_C"/>
</dbReference>
<evidence type="ECO:0000256" key="2">
    <source>
        <dbReference type="ARBA" id="ARBA00023121"/>
    </source>
</evidence>
<sequence>MNDYVIITDSSCDLPAELAQALNITVLPLTFRLNNTDYKNLLDGSNMSFEEFYLHIRDGIPCTTNAVNVEDFKAAVEPVLRSGKDVLCICFSSGLSATWNAAKLACEDISAQYPQRTLRVVDTLAASLGEGLLVYYAAQKQKAGESLQEVTDWLEQNKLHLCHWFTVDDLQHLKRGGRISSATALFGTMLGIKPVMHMDNEGHLINVSKARGRRSALDALVDHMEQTAIDPKNQIVFISHADSRQDAEYVARQVKKRLNVKEVLINFVGPVIGAHAGPGTIALFFLGKER</sequence>
<dbReference type="InterPro" id="IPR003797">
    <property type="entry name" value="DegV"/>
</dbReference>
<keyword evidence="5" id="KW-1185">Reference proteome</keyword>
<dbReference type="KEGG" id="caml:H6X83_13725"/>
<dbReference type="Proteomes" id="UP000516046">
    <property type="component" value="Chromosome"/>
</dbReference>
<evidence type="ECO:0000313" key="5">
    <source>
        <dbReference type="Proteomes" id="UP000516046"/>
    </source>
</evidence>
<dbReference type="GO" id="GO:0008289">
    <property type="term" value="F:lipid binding"/>
    <property type="evidence" value="ECO:0007669"/>
    <property type="project" value="UniProtKB-KW"/>
</dbReference>
<name>A0A7G9WGY7_9FIRM</name>
<dbReference type="InterPro" id="IPR050270">
    <property type="entry name" value="DegV_domain_contain"/>
</dbReference>
<protein>
    <submittedName>
        <fullName evidence="4">DegV family protein</fullName>
    </submittedName>
</protein>
<dbReference type="PANTHER" id="PTHR33434">
    <property type="entry name" value="DEGV DOMAIN-CONTAINING PROTEIN DR_1986-RELATED"/>
    <property type="match status" value="1"/>
</dbReference>
<accession>A0A7G9WGY7</accession>
<dbReference type="AlphaFoldDB" id="A0A7G9WGY7"/>
<feature type="transmembrane region" description="Helical" evidence="3">
    <location>
        <begin position="263"/>
        <end position="286"/>
    </location>
</feature>
<dbReference type="PANTHER" id="PTHR33434:SF3">
    <property type="entry name" value="DEGV DOMAIN-CONTAINING PROTEIN YITS"/>
    <property type="match status" value="1"/>
</dbReference>
<dbReference type="RefSeq" id="WP_212507014.1">
    <property type="nucleotide sequence ID" value="NZ_CP060696.1"/>
</dbReference>
<proteinExistence type="predicted"/>
<gene>
    <name evidence="4" type="ORF">H6X83_13725</name>
</gene>
<evidence type="ECO:0000256" key="3">
    <source>
        <dbReference type="SAM" id="Phobius"/>
    </source>
</evidence>
<dbReference type="PROSITE" id="PS51482">
    <property type="entry name" value="DEGV"/>
    <property type="match status" value="1"/>
</dbReference>
<keyword evidence="3" id="KW-0472">Membrane</keyword>
<keyword evidence="3" id="KW-1133">Transmembrane helix</keyword>
<dbReference type="NCBIfam" id="TIGR00762">
    <property type="entry name" value="DegV"/>
    <property type="match status" value="1"/>
</dbReference>
<comment type="function">
    <text evidence="1">May bind long-chain fatty acids, such as palmitate, and may play a role in lipid transport or fatty acid metabolism.</text>
</comment>
<dbReference type="Pfam" id="PF02645">
    <property type="entry name" value="DegV"/>
    <property type="match status" value="1"/>
</dbReference>
<dbReference type="SUPFAM" id="SSF82549">
    <property type="entry name" value="DAK1/DegV-like"/>
    <property type="match status" value="1"/>
</dbReference>
<keyword evidence="2" id="KW-0446">Lipid-binding</keyword>